<sequence>MKTEKELNQSILELTMKIRNESPELLKYLAELPVTIPDFSNPEINCAILADYYDSLKNIIKKYTKNCP</sequence>
<dbReference type="OrthoDB" id="680581at2"/>
<dbReference type="EMBL" id="REFH01000012">
    <property type="protein sequence ID" value="RMA72748.1"/>
    <property type="molecule type" value="Genomic_DNA"/>
</dbReference>
<protein>
    <submittedName>
        <fullName evidence="1">Uncharacterized protein</fullName>
    </submittedName>
</protein>
<reference evidence="1 2" key="1">
    <citation type="submission" date="2018-10" db="EMBL/GenBank/DDBJ databases">
        <title>Genomic Encyclopedia of Archaeal and Bacterial Type Strains, Phase II (KMG-II): from individual species to whole genera.</title>
        <authorList>
            <person name="Goeker M."/>
        </authorList>
    </citation>
    <scope>NUCLEOTIDE SEQUENCE [LARGE SCALE GENOMIC DNA]</scope>
    <source>
        <strain evidence="1 2">DSM 19727</strain>
    </source>
</reference>
<dbReference type="AlphaFoldDB" id="A0A3L9ZQV2"/>
<keyword evidence="2" id="KW-1185">Reference proteome</keyword>
<evidence type="ECO:0000313" key="2">
    <source>
        <dbReference type="Proteomes" id="UP000280368"/>
    </source>
</evidence>
<dbReference type="Proteomes" id="UP000280368">
    <property type="component" value="Unassembled WGS sequence"/>
</dbReference>
<organism evidence="1 2">
    <name type="scientific">Flavobacterium weaverense</name>
    <dbReference type="NCBI Taxonomy" id="271156"/>
    <lineage>
        <taxon>Bacteria</taxon>
        <taxon>Pseudomonadati</taxon>
        <taxon>Bacteroidota</taxon>
        <taxon>Flavobacteriia</taxon>
        <taxon>Flavobacteriales</taxon>
        <taxon>Flavobacteriaceae</taxon>
        <taxon>Flavobacterium</taxon>
    </lineage>
</organism>
<gene>
    <name evidence="1" type="ORF">BC961_2813</name>
</gene>
<dbReference type="RefSeq" id="WP_121926376.1">
    <property type="nucleotide sequence ID" value="NZ_CBCSGA010000017.1"/>
</dbReference>
<accession>A0A3L9ZQV2</accession>
<proteinExistence type="predicted"/>
<comment type="caution">
    <text evidence="1">The sequence shown here is derived from an EMBL/GenBank/DDBJ whole genome shotgun (WGS) entry which is preliminary data.</text>
</comment>
<name>A0A3L9ZQV2_9FLAO</name>
<evidence type="ECO:0000313" key="1">
    <source>
        <dbReference type="EMBL" id="RMA72748.1"/>
    </source>
</evidence>